<evidence type="ECO:0000256" key="4">
    <source>
        <dbReference type="ARBA" id="ARBA00015196"/>
    </source>
</evidence>
<dbReference type="EMBL" id="CP111025">
    <property type="protein sequence ID" value="WAR25035.1"/>
    <property type="molecule type" value="Genomic_DNA"/>
</dbReference>
<gene>
    <name evidence="10" type="ORF">MAR_010739</name>
</gene>
<keyword evidence="7" id="KW-0378">Hydrolase</keyword>
<keyword evidence="11" id="KW-1185">Reference proteome</keyword>
<accession>A0ABY7FSP5</accession>
<comment type="pathway">
    <text evidence="2">Amino-acid biosynthesis; L-serine biosynthesis; L-serine from 3-phospho-D-glycerate: step 3/3.</text>
</comment>
<sequence>ACVTVRRLLLESQRLTTSSSKQPRFVRTALLEKRSMSTVEECKLVWQRADVVCFDVDSTLLKDEGLDELAEFCGVGAEITEFRKHHKILFSDGVQELVEALHARGTKVYLVSGGFHSLIEPATERLNIPKENIFANRFKFYYDGTYAGFDTDQPTSDSGGKKIVAEQLKASSKNLVFVGDGVTDMEAYPPADCFIGYGGNVIRESVREKASWYVMDLRELITALQPS</sequence>
<evidence type="ECO:0000256" key="2">
    <source>
        <dbReference type="ARBA" id="ARBA00005135"/>
    </source>
</evidence>
<evidence type="ECO:0000256" key="8">
    <source>
        <dbReference type="ARBA" id="ARBA00022842"/>
    </source>
</evidence>
<keyword evidence="6" id="KW-0479">Metal-binding</keyword>
<evidence type="ECO:0000256" key="7">
    <source>
        <dbReference type="ARBA" id="ARBA00022801"/>
    </source>
</evidence>
<reference evidence="10" key="1">
    <citation type="submission" date="2022-11" db="EMBL/GenBank/DDBJ databases">
        <title>Centuries of genome instability and evolution in soft-shell clam transmissible cancer (bioRxiv).</title>
        <authorList>
            <person name="Hart S.F.M."/>
            <person name="Yonemitsu M.A."/>
            <person name="Giersch R.M."/>
            <person name="Beal B.F."/>
            <person name="Arriagada G."/>
            <person name="Davis B.W."/>
            <person name="Ostrander E.A."/>
            <person name="Goff S.P."/>
            <person name="Metzger M.J."/>
        </authorList>
    </citation>
    <scope>NUCLEOTIDE SEQUENCE</scope>
    <source>
        <strain evidence="10">MELC-2E11</strain>
        <tissue evidence="10">Siphon/mantle</tissue>
    </source>
</reference>
<keyword evidence="5" id="KW-0028">Amino-acid biosynthesis</keyword>
<evidence type="ECO:0000256" key="5">
    <source>
        <dbReference type="ARBA" id="ARBA00022605"/>
    </source>
</evidence>
<proteinExistence type="predicted"/>
<dbReference type="SUPFAM" id="SSF56784">
    <property type="entry name" value="HAD-like"/>
    <property type="match status" value="1"/>
</dbReference>
<name>A0ABY7FSP5_MYAAR</name>
<keyword evidence="9" id="KW-0718">Serine biosynthesis</keyword>
<dbReference type="Gene3D" id="3.40.50.1000">
    <property type="entry name" value="HAD superfamily/HAD-like"/>
    <property type="match status" value="1"/>
</dbReference>
<comment type="cofactor">
    <cofactor evidence="1">
        <name>Mg(2+)</name>
        <dbReference type="ChEBI" id="CHEBI:18420"/>
    </cofactor>
</comment>
<protein>
    <recommendedName>
        <fullName evidence="4">Phosphoserine phosphatase</fullName>
        <ecNumber evidence="3">3.1.3.3</ecNumber>
    </recommendedName>
</protein>
<dbReference type="EC" id="3.1.3.3" evidence="3"/>
<dbReference type="InterPro" id="IPR023214">
    <property type="entry name" value="HAD_sf"/>
</dbReference>
<keyword evidence="8" id="KW-0460">Magnesium</keyword>
<evidence type="ECO:0000256" key="9">
    <source>
        <dbReference type="ARBA" id="ARBA00023299"/>
    </source>
</evidence>
<feature type="non-terminal residue" evidence="10">
    <location>
        <position position="1"/>
    </location>
</feature>
<dbReference type="Pfam" id="PF00702">
    <property type="entry name" value="Hydrolase"/>
    <property type="match status" value="1"/>
</dbReference>
<dbReference type="PANTHER" id="PTHR43344:SF2">
    <property type="entry name" value="PHOSPHOSERINE PHOSPHATASE"/>
    <property type="match status" value="1"/>
</dbReference>
<organism evidence="10 11">
    <name type="scientific">Mya arenaria</name>
    <name type="common">Soft-shell clam</name>
    <dbReference type="NCBI Taxonomy" id="6604"/>
    <lineage>
        <taxon>Eukaryota</taxon>
        <taxon>Metazoa</taxon>
        <taxon>Spiralia</taxon>
        <taxon>Lophotrochozoa</taxon>
        <taxon>Mollusca</taxon>
        <taxon>Bivalvia</taxon>
        <taxon>Autobranchia</taxon>
        <taxon>Heteroconchia</taxon>
        <taxon>Euheterodonta</taxon>
        <taxon>Imparidentia</taxon>
        <taxon>Neoheterodontei</taxon>
        <taxon>Myida</taxon>
        <taxon>Myoidea</taxon>
        <taxon>Myidae</taxon>
        <taxon>Mya</taxon>
    </lineage>
</organism>
<evidence type="ECO:0000313" key="10">
    <source>
        <dbReference type="EMBL" id="WAR25035.1"/>
    </source>
</evidence>
<dbReference type="PANTHER" id="PTHR43344">
    <property type="entry name" value="PHOSPHOSERINE PHOSPHATASE"/>
    <property type="match status" value="1"/>
</dbReference>
<dbReference type="Proteomes" id="UP001164746">
    <property type="component" value="Chromosome 14"/>
</dbReference>
<dbReference type="NCBIfam" id="TIGR01488">
    <property type="entry name" value="HAD-SF-IB"/>
    <property type="match status" value="1"/>
</dbReference>
<dbReference type="InterPro" id="IPR036412">
    <property type="entry name" value="HAD-like_sf"/>
</dbReference>
<evidence type="ECO:0000256" key="3">
    <source>
        <dbReference type="ARBA" id="ARBA00012640"/>
    </source>
</evidence>
<evidence type="ECO:0000313" key="11">
    <source>
        <dbReference type="Proteomes" id="UP001164746"/>
    </source>
</evidence>
<evidence type="ECO:0000256" key="6">
    <source>
        <dbReference type="ARBA" id="ARBA00022723"/>
    </source>
</evidence>
<dbReference type="InterPro" id="IPR050582">
    <property type="entry name" value="HAD-like_SerB"/>
</dbReference>
<evidence type="ECO:0000256" key="1">
    <source>
        <dbReference type="ARBA" id="ARBA00001946"/>
    </source>
</evidence>